<keyword evidence="1 2" id="KW-0175">Coiled coil</keyword>
<dbReference type="EMBL" id="CYRY02013317">
    <property type="protein sequence ID" value="VCW83988.1"/>
    <property type="molecule type" value="Genomic_DNA"/>
</dbReference>
<dbReference type="PANTHER" id="PTHR32123:SF12">
    <property type="entry name" value="BICD FAMILY-LIKE CARGO ADAPTER 1"/>
    <property type="match status" value="1"/>
</dbReference>
<reference evidence="4 5" key="1">
    <citation type="submission" date="2018-10" db="EMBL/GenBank/DDBJ databases">
        <authorList>
            <person name="Ekblom R."/>
            <person name="Jareborg N."/>
        </authorList>
    </citation>
    <scope>NUCLEOTIDE SEQUENCE [LARGE SCALE GENOMIC DNA]</scope>
    <source>
        <tissue evidence="4">Muscle</tissue>
    </source>
</reference>
<evidence type="ECO:0000313" key="5">
    <source>
        <dbReference type="Proteomes" id="UP000269945"/>
    </source>
</evidence>
<proteinExistence type="predicted"/>
<dbReference type="GO" id="GO:0047496">
    <property type="term" value="P:vesicle transport along microtubule"/>
    <property type="evidence" value="ECO:0007669"/>
    <property type="project" value="TreeGrafter"/>
</dbReference>
<evidence type="ECO:0000256" key="3">
    <source>
        <dbReference type="SAM" id="MobiDB-lite"/>
    </source>
</evidence>
<evidence type="ECO:0008006" key="6">
    <source>
        <dbReference type="Google" id="ProtNLM"/>
    </source>
</evidence>
<dbReference type="AlphaFoldDB" id="A0A9X9Q033"/>
<comment type="caution">
    <text evidence="4">The sequence shown here is derived from an EMBL/GenBank/DDBJ whole genome shotgun (WGS) entry which is preliminary data.</text>
</comment>
<evidence type="ECO:0000256" key="1">
    <source>
        <dbReference type="ARBA" id="ARBA00023054"/>
    </source>
</evidence>
<feature type="coiled-coil region" evidence="2">
    <location>
        <begin position="105"/>
        <end position="231"/>
    </location>
</feature>
<protein>
    <recommendedName>
        <fullName evidence="6">BICD family-like cargo adapter 1</fullName>
    </recommendedName>
</protein>
<dbReference type="GO" id="GO:0055107">
    <property type="term" value="P:Golgi to secretory granule transport"/>
    <property type="evidence" value="ECO:0007669"/>
    <property type="project" value="TreeGrafter"/>
</dbReference>
<evidence type="ECO:0000256" key="2">
    <source>
        <dbReference type="SAM" id="Coils"/>
    </source>
</evidence>
<dbReference type="InterPro" id="IPR051149">
    <property type="entry name" value="Spindly/BICDR_Dynein_Adapter"/>
</dbReference>
<organism evidence="4 5">
    <name type="scientific">Gulo gulo</name>
    <name type="common">Wolverine</name>
    <name type="synonym">Gluton</name>
    <dbReference type="NCBI Taxonomy" id="48420"/>
    <lineage>
        <taxon>Eukaryota</taxon>
        <taxon>Metazoa</taxon>
        <taxon>Chordata</taxon>
        <taxon>Craniata</taxon>
        <taxon>Vertebrata</taxon>
        <taxon>Euteleostomi</taxon>
        <taxon>Mammalia</taxon>
        <taxon>Eutheria</taxon>
        <taxon>Laurasiatheria</taxon>
        <taxon>Carnivora</taxon>
        <taxon>Caniformia</taxon>
        <taxon>Musteloidea</taxon>
        <taxon>Mustelidae</taxon>
        <taxon>Guloninae</taxon>
        <taxon>Gulo</taxon>
    </lineage>
</organism>
<feature type="coiled-coil region" evidence="2">
    <location>
        <begin position="17"/>
        <end position="76"/>
    </location>
</feature>
<name>A0A9X9Q033_GULGU</name>
<dbReference type="Proteomes" id="UP000269945">
    <property type="component" value="Unassembled WGS sequence"/>
</dbReference>
<dbReference type="PANTHER" id="PTHR32123">
    <property type="entry name" value="BICD FAMILY-LIKE CARGO ADAPTER"/>
    <property type="match status" value="1"/>
</dbReference>
<keyword evidence="5" id="KW-1185">Reference proteome</keyword>
<feature type="compositionally biased region" description="Low complexity" evidence="3">
    <location>
        <begin position="244"/>
        <end position="253"/>
    </location>
</feature>
<feature type="region of interest" description="Disordered" evidence="3">
    <location>
        <begin position="443"/>
        <end position="468"/>
    </location>
</feature>
<evidence type="ECO:0000313" key="4">
    <source>
        <dbReference type="EMBL" id="VCW83988.1"/>
    </source>
</evidence>
<feature type="compositionally biased region" description="Basic and acidic residues" evidence="3">
    <location>
        <begin position="458"/>
        <end position="468"/>
    </location>
</feature>
<feature type="non-terminal residue" evidence="4">
    <location>
        <position position="1"/>
    </location>
</feature>
<feature type="compositionally biased region" description="Basic and acidic residues" evidence="3">
    <location>
        <begin position="294"/>
        <end position="311"/>
    </location>
</feature>
<accession>A0A9X9Q033</accession>
<feature type="coiled-coil region" evidence="2">
    <location>
        <begin position="318"/>
        <end position="427"/>
    </location>
</feature>
<feature type="region of interest" description="Disordered" evidence="3">
    <location>
        <begin position="291"/>
        <end position="311"/>
    </location>
</feature>
<gene>
    <name evidence="4" type="ORF">BN2614_LOCUS6</name>
</gene>
<sequence>HLEQEKHELRRRFENREGEWEGRVSELESDVKQLQDELERQQVHLREADREKTRAVQELSEQNQRLLDQLSRASEVERQLSMQVHALREDFREKNSSTNQHIIRLESLQAEIKMLSDRKRELEHRLSATLEENDLLQGTVEELQDRVLILERQGHDKDLQLHQSQLELQEARLSYRQLQVKVDELTEERSLQSSAATSTSLLSEIEQSMEAEELEQEREQLRLQLWEAYCQVRYLCSHLRGNDSADSAVSTDSSMDESSETSSAKDVPAGSLRTALSELKRLIQSIVDGMEPTSSRRIDDDSLEEQIRQTSEDSRALRELMEGERGKLRQSLEELQQLHSQVTLLSVEMTALKEERDRLRVTSEDKEPKEQLQKAIRDRDEAIAKKNAVELELAKCKMDMMSLNSQLLDAIQQKLNLSQQLEAWQDDMHRVIDRQLMDTHLKERSRPAAALPRAHGAGRGDEPSTAEGKRLFSFFRKI</sequence>
<feature type="region of interest" description="Disordered" evidence="3">
    <location>
        <begin position="243"/>
        <end position="269"/>
    </location>
</feature>